<feature type="region of interest" description="Disordered" evidence="1">
    <location>
        <begin position="1"/>
        <end position="110"/>
    </location>
</feature>
<name>M0LAF6_9EURY</name>
<dbReference type="AlphaFoldDB" id="M0LAF6"/>
<evidence type="ECO:0000256" key="1">
    <source>
        <dbReference type="SAM" id="MobiDB-lite"/>
    </source>
</evidence>
<evidence type="ECO:0000313" key="3">
    <source>
        <dbReference type="EMBL" id="EMA30551.1"/>
    </source>
</evidence>
<keyword evidence="2" id="KW-0472">Membrane</keyword>
<organism evidence="3 4">
    <name type="scientific">Halobiforma nitratireducens JCM 10879</name>
    <dbReference type="NCBI Taxonomy" id="1227454"/>
    <lineage>
        <taxon>Archaea</taxon>
        <taxon>Methanobacteriati</taxon>
        <taxon>Methanobacteriota</taxon>
        <taxon>Stenosarchaea group</taxon>
        <taxon>Halobacteria</taxon>
        <taxon>Halobacteriales</taxon>
        <taxon>Natrialbaceae</taxon>
        <taxon>Halobiforma</taxon>
    </lineage>
</organism>
<protein>
    <recommendedName>
        <fullName evidence="5">DUF456 domain-containing protein</fullName>
    </recommendedName>
</protein>
<feature type="transmembrane region" description="Helical" evidence="2">
    <location>
        <begin position="136"/>
        <end position="155"/>
    </location>
</feature>
<feature type="compositionally biased region" description="Low complexity" evidence="1">
    <location>
        <begin position="91"/>
        <end position="110"/>
    </location>
</feature>
<gene>
    <name evidence="3" type="ORF">C446_16617</name>
</gene>
<evidence type="ECO:0000256" key="2">
    <source>
        <dbReference type="SAM" id="Phobius"/>
    </source>
</evidence>
<comment type="caution">
    <text evidence="3">The sequence shown here is derived from an EMBL/GenBank/DDBJ whole genome shotgun (WGS) entry which is preliminary data.</text>
</comment>
<keyword evidence="2" id="KW-0812">Transmembrane</keyword>
<dbReference type="OrthoDB" id="242095at2157"/>
<evidence type="ECO:0000313" key="4">
    <source>
        <dbReference type="Proteomes" id="UP000011607"/>
    </source>
</evidence>
<dbReference type="EMBL" id="AOMA01000172">
    <property type="protein sequence ID" value="EMA30551.1"/>
    <property type="molecule type" value="Genomic_DNA"/>
</dbReference>
<dbReference type="RefSeq" id="WP_006674201.1">
    <property type="nucleotide sequence ID" value="NZ_AOMA01000172.1"/>
</dbReference>
<dbReference type="Proteomes" id="UP000011607">
    <property type="component" value="Unassembled WGS sequence"/>
</dbReference>
<keyword evidence="4" id="KW-1185">Reference proteome</keyword>
<accession>M0LAF6</accession>
<dbReference type="STRING" id="1227454.C446_16617"/>
<feature type="transmembrane region" description="Helical" evidence="2">
    <location>
        <begin position="210"/>
        <end position="229"/>
    </location>
</feature>
<sequence>MSDRSDELTESRDRESDRERDPGSTDDLLEETERLLEETGPGTDDTPGSASSPVSDPGSEPGPDLDSDFDSIAESGTHVGPDVDPNTETGSRPTSSEPSEPDSSLRSRLSPRRFLPTLSLPGSVSVPREDLFSPKAFLVFVLLIGAGLLAGGTILPVAGRIVGMFAVAFLVGLLTSKRRYFEMATAGVLSSGAVTLVADPLLAVAGNMQLLLAVGATTGLAATVIGYYFGRDLRAGLARDVD</sequence>
<reference evidence="3 4" key="1">
    <citation type="journal article" date="2014" name="PLoS Genet.">
        <title>Phylogenetically driven sequencing of extremely halophilic archaea reveals strategies for static and dynamic osmo-response.</title>
        <authorList>
            <person name="Becker E.A."/>
            <person name="Seitzer P.M."/>
            <person name="Tritt A."/>
            <person name="Larsen D."/>
            <person name="Krusor M."/>
            <person name="Yao A.I."/>
            <person name="Wu D."/>
            <person name="Madern D."/>
            <person name="Eisen J.A."/>
            <person name="Darling A.E."/>
            <person name="Facciotti M.T."/>
        </authorList>
    </citation>
    <scope>NUCLEOTIDE SEQUENCE [LARGE SCALE GENOMIC DNA]</scope>
    <source>
        <strain evidence="3 4">JCM 10879</strain>
    </source>
</reference>
<feature type="compositionally biased region" description="Basic and acidic residues" evidence="1">
    <location>
        <begin position="1"/>
        <end position="23"/>
    </location>
</feature>
<evidence type="ECO:0008006" key="5">
    <source>
        <dbReference type="Google" id="ProtNLM"/>
    </source>
</evidence>
<keyword evidence="2" id="KW-1133">Transmembrane helix</keyword>
<proteinExistence type="predicted"/>
<dbReference type="eggNOG" id="arCOG06372">
    <property type="taxonomic scope" value="Archaea"/>
</dbReference>
<feature type="transmembrane region" description="Helical" evidence="2">
    <location>
        <begin position="183"/>
        <end position="204"/>
    </location>
</feature>